<dbReference type="Pfam" id="PF07394">
    <property type="entry name" value="DUF1501"/>
    <property type="match status" value="1"/>
</dbReference>
<dbReference type="InterPro" id="IPR010869">
    <property type="entry name" value="DUF1501"/>
</dbReference>
<dbReference type="AlphaFoldDB" id="A0A517M532"/>
<dbReference type="KEGG" id="ruv:EC9_41810"/>
<evidence type="ECO:0000313" key="1">
    <source>
        <dbReference type="EMBL" id="QDS89979.1"/>
    </source>
</evidence>
<dbReference type="EMBL" id="CP036261">
    <property type="protein sequence ID" value="QDS89979.1"/>
    <property type="molecule type" value="Genomic_DNA"/>
</dbReference>
<gene>
    <name evidence="1" type="ORF">EC9_41810</name>
</gene>
<dbReference type="Proteomes" id="UP000319557">
    <property type="component" value="Chromosome"/>
</dbReference>
<dbReference type="Gene3D" id="3.40.720.10">
    <property type="entry name" value="Alkaline Phosphatase, subunit A"/>
    <property type="match status" value="1"/>
</dbReference>
<evidence type="ECO:0008006" key="3">
    <source>
        <dbReference type="Google" id="ProtNLM"/>
    </source>
</evidence>
<evidence type="ECO:0000313" key="2">
    <source>
        <dbReference type="Proteomes" id="UP000319557"/>
    </source>
</evidence>
<accession>A0A517M532</accession>
<dbReference type="PANTHER" id="PTHR43737">
    <property type="entry name" value="BLL7424 PROTEIN"/>
    <property type="match status" value="1"/>
</dbReference>
<dbReference type="InterPro" id="IPR006311">
    <property type="entry name" value="TAT_signal"/>
</dbReference>
<protein>
    <recommendedName>
        <fullName evidence="3">Sulfatase</fullName>
    </recommendedName>
</protein>
<keyword evidence="2" id="KW-1185">Reference proteome</keyword>
<proteinExistence type="predicted"/>
<dbReference type="InterPro" id="IPR017850">
    <property type="entry name" value="Alkaline_phosphatase_core_sf"/>
</dbReference>
<reference evidence="1 2" key="1">
    <citation type="submission" date="2019-02" db="EMBL/GenBank/DDBJ databases">
        <title>Deep-cultivation of Planctomycetes and their phenomic and genomic characterization uncovers novel biology.</title>
        <authorList>
            <person name="Wiegand S."/>
            <person name="Jogler M."/>
            <person name="Boedeker C."/>
            <person name="Pinto D."/>
            <person name="Vollmers J."/>
            <person name="Rivas-Marin E."/>
            <person name="Kohn T."/>
            <person name="Peeters S.H."/>
            <person name="Heuer A."/>
            <person name="Rast P."/>
            <person name="Oberbeckmann S."/>
            <person name="Bunk B."/>
            <person name="Jeske O."/>
            <person name="Meyerdierks A."/>
            <person name="Storesund J.E."/>
            <person name="Kallscheuer N."/>
            <person name="Luecker S."/>
            <person name="Lage O.M."/>
            <person name="Pohl T."/>
            <person name="Merkel B.J."/>
            <person name="Hornburger P."/>
            <person name="Mueller R.-W."/>
            <person name="Bruemmer F."/>
            <person name="Labrenz M."/>
            <person name="Spormann A.M."/>
            <person name="Op den Camp H."/>
            <person name="Overmann J."/>
            <person name="Amann R."/>
            <person name="Jetten M.S.M."/>
            <person name="Mascher T."/>
            <person name="Medema M.H."/>
            <person name="Devos D.P."/>
            <person name="Kaster A.-K."/>
            <person name="Ovreas L."/>
            <person name="Rohde M."/>
            <person name="Galperin M.Y."/>
            <person name="Jogler C."/>
        </authorList>
    </citation>
    <scope>NUCLEOTIDE SEQUENCE [LARGE SCALE GENOMIC DNA]</scope>
    <source>
        <strain evidence="1 2">EC9</strain>
    </source>
</reference>
<name>A0A517M532_9BACT</name>
<sequence length="465" mass="51317">MNSPFDPTTSLLSRRSILRSAGGGFGMLGLTDLLSQDASASSNAEKLGLPHFPAKAKRVIFLFMSGGPSQLDTFDPKPDLHKYEGQRPAAVDIRTERPTSGLSASPVKFTSAGESGIPFPEYFPRLAKHADEMAIIRSMYTDNPNHAPALCLMNLGAMTPTRPSVGSWLTYGLGSENQDLPGYLALCPGLPVVGPKLWGNAFLPGEFQGTYIHTKKTSPEAMIPHLRNTELSPKLQKEQLDLVAAINRQHMEQRTDAVDLETRISSMELAYRMQFEAMEAFDISRETQATRDAYGSSEFAESCLLARRLSEHGVRMVQVYYGNRQPWDTHSNHQKLNGKLCKDIDGPIAQLLTDLKERDLLDETLVVWGGEFGRTPTVEGGSGRDHNPYGFSMWMAGGGIKGGTIHGATDDFGFRAVQDKVHVHDLHATIMHLMGIDHQKLTYHYSGRDFRLTDVHGEVVHNIIA</sequence>
<dbReference type="RefSeq" id="WP_145347896.1">
    <property type="nucleotide sequence ID" value="NZ_CP036261.1"/>
</dbReference>
<organism evidence="1 2">
    <name type="scientific">Rosistilla ulvae</name>
    <dbReference type="NCBI Taxonomy" id="1930277"/>
    <lineage>
        <taxon>Bacteria</taxon>
        <taxon>Pseudomonadati</taxon>
        <taxon>Planctomycetota</taxon>
        <taxon>Planctomycetia</taxon>
        <taxon>Pirellulales</taxon>
        <taxon>Pirellulaceae</taxon>
        <taxon>Rosistilla</taxon>
    </lineage>
</organism>
<dbReference type="PANTHER" id="PTHR43737:SF1">
    <property type="entry name" value="DUF1501 DOMAIN-CONTAINING PROTEIN"/>
    <property type="match status" value="1"/>
</dbReference>
<dbReference type="OrthoDB" id="127333at2"/>
<dbReference type="PROSITE" id="PS51318">
    <property type="entry name" value="TAT"/>
    <property type="match status" value="1"/>
</dbReference>
<dbReference type="SUPFAM" id="SSF53649">
    <property type="entry name" value="Alkaline phosphatase-like"/>
    <property type="match status" value="1"/>
</dbReference>